<evidence type="ECO:0000313" key="7">
    <source>
        <dbReference type="Proteomes" id="UP000298653"/>
    </source>
</evidence>
<dbReference type="InterPro" id="IPR047640">
    <property type="entry name" value="RpiR-like"/>
</dbReference>
<dbReference type="RefSeq" id="WP_137329191.1">
    <property type="nucleotide sequence ID" value="NZ_CP040058.1"/>
</dbReference>
<dbReference type="InterPro" id="IPR009057">
    <property type="entry name" value="Homeodomain-like_sf"/>
</dbReference>
<dbReference type="GO" id="GO:0003677">
    <property type="term" value="F:DNA binding"/>
    <property type="evidence" value="ECO:0007669"/>
    <property type="project" value="UniProtKB-KW"/>
</dbReference>
<dbReference type="AlphaFoldDB" id="A0A4P8IGJ2"/>
<dbReference type="SUPFAM" id="SSF46689">
    <property type="entry name" value="Homeodomain-like"/>
    <property type="match status" value="1"/>
</dbReference>
<dbReference type="GO" id="GO:1901135">
    <property type="term" value="P:carbohydrate derivative metabolic process"/>
    <property type="evidence" value="ECO:0007669"/>
    <property type="project" value="InterPro"/>
</dbReference>
<protein>
    <submittedName>
        <fullName evidence="6">Sialic acid utilization regulator, RpiR family</fullName>
    </submittedName>
</protein>
<sequence length="282" mass="31455">MAKEATVRNQIFSAYDSLFDAEKKVADYLMNHQEKAIEMSVSELAAACEASQATIVRFCKKIGCNGYHHLKIKMAKEMREQDDHEFSNEISIDNIEQSLKNIMASKMEELKETLSSIDGKMLREIIDLILNANVVEFTAMGNTIPVALDGSYKFNQLGIPAVSSTIWETQEAYARTMRKGDVMIAISASGASRHLLNMANIAKENGVEVVAITNQAKSPLAEASHYTIVTATREQVFHDQVSFTRMAAMAVIDSLFLLLFSTKWDSFKNLSEHEQSVAEDKI</sequence>
<dbReference type="Pfam" id="PF01380">
    <property type="entry name" value="SIS"/>
    <property type="match status" value="1"/>
</dbReference>
<evidence type="ECO:0000259" key="4">
    <source>
        <dbReference type="PROSITE" id="PS51071"/>
    </source>
</evidence>
<dbReference type="SUPFAM" id="SSF53697">
    <property type="entry name" value="SIS domain"/>
    <property type="match status" value="1"/>
</dbReference>
<evidence type="ECO:0000313" key="6">
    <source>
        <dbReference type="EMBL" id="QCP35887.1"/>
    </source>
</evidence>
<evidence type="ECO:0000256" key="2">
    <source>
        <dbReference type="ARBA" id="ARBA00023125"/>
    </source>
</evidence>
<gene>
    <name evidence="6" type="ORF">AR1Y2_2433</name>
</gene>
<keyword evidence="2" id="KW-0238">DNA-binding</keyword>
<dbReference type="KEGG" id="arf:AR1Y2_2433"/>
<dbReference type="InterPro" id="IPR036388">
    <property type="entry name" value="WH-like_DNA-bd_sf"/>
</dbReference>
<dbReference type="GO" id="GO:0003700">
    <property type="term" value="F:DNA-binding transcription factor activity"/>
    <property type="evidence" value="ECO:0007669"/>
    <property type="project" value="InterPro"/>
</dbReference>
<dbReference type="Gene3D" id="1.10.10.10">
    <property type="entry name" value="Winged helix-like DNA-binding domain superfamily/Winged helix DNA-binding domain"/>
    <property type="match status" value="1"/>
</dbReference>
<dbReference type="PROSITE" id="PS51071">
    <property type="entry name" value="HTH_RPIR"/>
    <property type="match status" value="1"/>
</dbReference>
<keyword evidence="3" id="KW-0804">Transcription</keyword>
<dbReference type="InterPro" id="IPR000281">
    <property type="entry name" value="HTH_RpiR"/>
</dbReference>
<feature type="domain" description="SIS" evidence="5">
    <location>
        <begin position="125"/>
        <end position="265"/>
    </location>
</feature>
<dbReference type="InterPro" id="IPR046348">
    <property type="entry name" value="SIS_dom_sf"/>
</dbReference>
<dbReference type="GO" id="GO:0097367">
    <property type="term" value="F:carbohydrate derivative binding"/>
    <property type="evidence" value="ECO:0007669"/>
    <property type="project" value="InterPro"/>
</dbReference>
<dbReference type="PROSITE" id="PS51464">
    <property type="entry name" value="SIS"/>
    <property type="match status" value="1"/>
</dbReference>
<accession>A0A4P8IGJ2</accession>
<evidence type="ECO:0000259" key="5">
    <source>
        <dbReference type="PROSITE" id="PS51464"/>
    </source>
</evidence>
<evidence type="ECO:0000256" key="3">
    <source>
        <dbReference type="ARBA" id="ARBA00023163"/>
    </source>
</evidence>
<dbReference type="OrthoDB" id="9762536at2"/>
<dbReference type="PANTHER" id="PTHR30514:SF1">
    <property type="entry name" value="HTH-TYPE TRANSCRIPTIONAL REGULATOR HEXR-RELATED"/>
    <property type="match status" value="1"/>
</dbReference>
<dbReference type="EMBL" id="CP040058">
    <property type="protein sequence ID" value="QCP35887.1"/>
    <property type="molecule type" value="Genomic_DNA"/>
</dbReference>
<evidence type="ECO:0000256" key="1">
    <source>
        <dbReference type="ARBA" id="ARBA00023015"/>
    </source>
</evidence>
<dbReference type="InterPro" id="IPR035472">
    <property type="entry name" value="RpiR-like_SIS"/>
</dbReference>
<keyword evidence="7" id="KW-1185">Reference proteome</keyword>
<dbReference type="CDD" id="cd05013">
    <property type="entry name" value="SIS_RpiR"/>
    <property type="match status" value="1"/>
</dbReference>
<dbReference type="InterPro" id="IPR001347">
    <property type="entry name" value="SIS_dom"/>
</dbReference>
<name>A0A4P8IGJ2_9FIRM</name>
<feature type="domain" description="HTH rpiR-type" evidence="4">
    <location>
        <begin position="5"/>
        <end position="81"/>
    </location>
</feature>
<dbReference type="Pfam" id="PF01418">
    <property type="entry name" value="HTH_6"/>
    <property type="match status" value="1"/>
</dbReference>
<dbReference type="PANTHER" id="PTHR30514">
    <property type="entry name" value="GLUCOKINASE"/>
    <property type="match status" value="1"/>
</dbReference>
<reference evidence="6 7" key="1">
    <citation type="submission" date="2019-05" db="EMBL/GenBank/DDBJ databases">
        <title>Complete genome sequencing of Anaerostipes rhamnosivorans.</title>
        <authorList>
            <person name="Bui T.P.N."/>
            <person name="de Vos W.M."/>
        </authorList>
    </citation>
    <scope>NUCLEOTIDE SEQUENCE [LARGE SCALE GENOMIC DNA]</scope>
    <source>
        <strain evidence="6 7">1y2</strain>
    </source>
</reference>
<proteinExistence type="predicted"/>
<organism evidence="6 7">
    <name type="scientific">Anaerostipes rhamnosivorans</name>
    <dbReference type="NCBI Taxonomy" id="1229621"/>
    <lineage>
        <taxon>Bacteria</taxon>
        <taxon>Bacillati</taxon>
        <taxon>Bacillota</taxon>
        <taxon>Clostridia</taxon>
        <taxon>Lachnospirales</taxon>
        <taxon>Lachnospiraceae</taxon>
        <taxon>Anaerostipes</taxon>
    </lineage>
</organism>
<dbReference type="Gene3D" id="3.40.50.10490">
    <property type="entry name" value="Glucose-6-phosphate isomerase like protein, domain 1"/>
    <property type="match status" value="1"/>
</dbReference>
<keyword evidence="1" id="KW-0805">Transcription regulation</keyword>
<dbReference type="Proteomes" id="UP000298653">
    <property type="component" value="Chromosome"/>
</dbReference>